<dbReference type="Gene3D" id="2.60.40.1120">
    <property type="entry name" value="Carboxypeptidase-like, regulatory domain"/>
    <property type="match status" value="1"/>
</dbReference>
<dbReference type="Gene3D" id="2.40.170.20">
    <property type="entry name" value="TonB-dependent receptor, beta-barrel domain"/>
    <property type="match status" value="1"/>
</dbReference>
<dbReference type="GO" id="GO:0009279">
    <property type="term" value="C:cell outer membrane"/>
    <property type="evidence" value="ECO:0007669"/>
    <property type="project" value="UniProtKB-SubCell"/>
</dbReference>
<evidence type="ECO:0000256" key="1">
    <source>
        <dbReference type="ARBA" id="ARBA00004571"/>
    </source>
</evidence>
<dbReference type="InterPro" id="IPR013784">
    <property type="entry name" value="Carb-bd-like_fold"/>
</dbReference>
<protein>
    <recommendedName>
        <fullName evidence="12">TonB-dependent receptor plug domain-containing protein</fullName>
    </recommendedName>
</protein>
<dbReference type="PANTHER" id="PTHR30069">
    <property type="entry name" value="TONB-DEPENDENT OUTER MEMBRANE RECEPTOR"/>
    <property type="match status" value="1"/>
</dbReference>
<name>A0AA48GJT8_9BACT</name>
<dbReference type="GO" id="GO:0015344">
    <property type="term" value="F:siderophore uptake transmembrane transporter activity"/>
    <property type="evidence" value="ECO:0007669"/>
    <property type="project" value="TreeGrafter"/>
</dbReference>
<accession>A0AA48GJT8</accession>
<dbReference type="Gene3D" id="2.170.130.10">
    <property type="entry name" value="TonB-dependent receptor, plug domain"/>
    <property type="match status" value="1"/>
</dbReference>
<dbReference type="InterPro" id="IPR036942">
    <property type="entry name" value="Beta-barrel_TonB_sf"/>
</dbReference>
<dbReference type="InterPro" id="IPR037066">
    <property type="entry name" value="Plug_dom_sf"/>
</dbReference>
<dbReference type="GO" id="GO:0044718">
    <property type="term" value="P:siderophore transmembrane transport"/>
    <property type="evidence" value="ECO:0007669"/>
    <property type="project" value="TreeGrafter"/>
</dbReference>
<dbReference type="PANTHER" id="PTHR30069:SF46">
    <property type="entry name" value="OAR PROTEIN"/>
    <property type="match status" value="1"/>
</dbReference>
<reference evidence="11" key="1">
    <citation type="journal article" date="2023" name="Int. J. Syst. Evol. Microbiol.">
        <title>Mesoterricola silvestris gen. nov., sp. nov., Mesoterricola sediminis sp. nov., Geothrix oryzae sp. nov., Geothrix edaphica sp. nov., Geothrix rubra sp. nov., and Geothrix limicola sp. nov., six novel members of Acidobacteriota isolated from soils.</title>
        <authorList>
            <person name="Itoh H."/>
            <person name="Sugisawa Y."/>
            <person name="Mise K."/>
            <person name="Xu Z."/>
            <person name="Kuniyasu M."/>
            <person name="Ushijima N."/>
            <person name="Kawano K."/>
            <person name="Kobayashi E."/>
            <person name="Shiratori Y."/>
            <person name="Masuda Y."/>
            <person name="Senoo K."/>
        </authorList>
    </citation>
    <scope>NUCLEOTIDE SEQUENCE [LARGE SCALE GENOMIC DNA]</scope>
    <source>
        <strain evidence="11">W79</strain>
    </source>
</reference>
<evidence type="ECO:0000313" key="11">
    <source>
        <dbReference type="Proteomes" id="UP001238179"/>
    </source>
</evidence>
<keyword evidence="3" id="KW-1134">Transmembrane beta strand</keyword>
<evidence type="ECO:0000256" key="4">
    <source>
        <dbReference type="ARBA" id="ARBA00022692"/>
    </source>
</evidence>
<dbReference type="InterPro" id="IPR057601">
    <property type="entry name" value="Oar-like_b-barrel"/>
</dbReference>
<proteinExistence type="predicted"/>
<evidence type="ECO:0000256" key="5">
    <source>
        <dbReference type="ARBA" id="ARBA00023136"/>
    </source>
</evidence>
<feature type="domain" description="TonB-dependent receptor plug" evidence="8">
    <location>
        <begin position="134"/>
        <end position="236"/>
    </location>
</feature>
<dbReference type="AlphaFoldDB" id="A0AA48GJT8"/>
<evidence type="ECO:0000256" key="7">
    <source>
        <dbReference type="SAM" id="SignalP"/>
    </source>
</evidence>
<comment type="subcellular location">
    <subcellularLocation>
        <location evidence="1">Cell outer membrane</location>
        <topology evidence="1">Multi-pass membrane protein</topology>
    </subcellularLocation>
</comment>
<keyword evidence="5" id="KW-0472">Membrane</keyword>
<evidence type="ECO:0000259" key="8">
    <source>
        <dbReference type="Pfam" id="PF07715"/>
    </source>
</evidence>
<feature type="domain" description="TonB-dependent transporter Oar-like beta-barrel" evidence="9">
    <location>
        <begin position="972"/>
        <end position="1050"/>
    </location>
</feature>
<evidence type="ECO:0000256" key="2">
    <source>
        <dbReference type="ARBA" id="ARBA00022448"/>
    </source>
</evidence>
<keyword evidence="11" id="KW-1185">Reference proteome</keyword>
<evidence type="ECO:0000313" key="10">
    <source>
        <dbReference type="EMBL" id="BDU71054.1"/>
    </source>
</evidence>
<dbReference type="KEGG" id="msil:METEAL_02280"/>
<dbReference type="Pfam" id="PF13620">
    <property type="entry name" value="CarboxypepD_reg"/>
    <property type="match status" value="1"/>
</dbReference>
<feature type="domain" description="TonB-dependent transporter Oar-like beta-barrel" evidence="9">
    <location>
        <begin position="242"/>
        <end position="930"/>
    </location>
</feature>
<keyword evidence="6" id="KW-0998">Cell outer membrane</keyword>
<dbReference type="Pfam" id="PF25183">
    <property type="entry name" value="OMP_b-brl_4"/>
    <property type="match status" value="2"/>
</dbReference>
<dbReference type="SUPFAM" id="SSF56935">
    <property type="entry name" value="Porins"/>
    <property type="match status" value="1"/>
</dbReference>
<dbReference type="Proteomes" id="UP001238179">
    <property type="component" value="Chromosome"/>
</dbReference>
<organism evidence="10 11">
    <name type="scientific">Mesoterricola silvestris</name>
    <dbReference type="NCBI Taxonomy" id="2927979"/>
    <lineage>
        <taxon>Bacteria</taxon>
        <taxon>Pseudomonadati</taxon>
        <taxon>Acidobacteriota</taxon>
        <taxon>Holophagae</taxon>
        <taxon>Holophagales</taxon>
        <taxon>Holophagaceae</taxon>
        <taxon>Mesoterricola</taxon>
    </lineage>
</organism>
<keyword evidence="4" id="KW-0812">Transmembrane</keyword>
<evidence type="ECO:0000256" key="6">
    <source>
        <dbReference type="ARBA" id="ARBA00023237"/>
    </source>
</evidence>
<evidence type="ECO:0008006" key="12">
    <source>
        <dbReference type="Google" id="ProtNLM"/>
    </source>
</evidence>
<gene>
    <name evidence="10" type="ORF">METEAL_02280</name>
</gene>
<dbReference type="EMBL" id="AP027080">
    <property type="protein sequence ID" value="BDU71054.1"/>
    <property type="molecule type" value="Genomic_DNA"/>
</dbReference>
<dbReference type="InterPro" id="IPR039426">
    <property type="entry name" value="TonB-dep_rcpt-like"/>
</dbReference>
<evidence type="ECO:0000259" key="9">
    <source>
        <dbReference type="Pfam" id="PF25183"/>
    </source>
</evidence>
<feature type="chain" id="PRO_5041303869" description="TonB-dependent receptor plug domain-containing protein" evidence="7">
    <location>
        <begin position="23"/>
        <end position="1057"/>
    </location>
</feature>
<dbReference type="InterPro" id="IPR012910">
    <property type="entry name" value="Plug_dom"/>
</dbReference>
<dbReference type="SUPFAM" id="SSF49452">
    <property type="entry name" value="Starch-binding domain-like"/>
    <property type="match status" value="1"/>
</dbReference>
<dbReference type="Pfam" id="PF07715">
    <property type="entry name" value="Plug"/>
    <property type="match status" value="1"/>
</dbReference>
<evidence type="ECO:0000256" key="3">
    <source>
        <dbReference type="ARBA" id="ARBA00022452"/>
    </source>
</evidence>
<keyword evidence="2" id="KW-0813">Transport</keyword>
<dbReference type="GO" id="GO:0030246">
    <property type="term" value="F:carbohydrate binding"/>
    <property type="evidence" value="ECO:0007669"/>
    <property type="project" value="InterPro"/>
</dbReference>
<sequence>MKKTRYGLLLLTPLACLTVAQAQVSQTTGAVRGTVLNHQKAPVPAATVVVRNVETGYSQTAVTGAKGDFQLPLLPTGAYDITFTAKGMKTLKDLKVRVTLGNATTVNPVMDSEEVGATVSVVATTTDIDPSRTVTMTQVDQKLVEQVPLVSRNFTDMARLTPGVTAGQGSGGTPRLIVEGGRQIFNAVQIDGASNNSAFFNEQRGGVYTPFIFGADTIKELQVVTNGYDVQYGQAGATINAITKGGTNEFTGTALYEMRKTSWSAAPKGVPYDPAGTFNTPINLQRFNDSTNINFNVGGPIIKDKLYYFLGVERFHKSITSNPIPTPITAAAGMSQADFDRMYASRLGHIVTNKSGLTLDDEFGNPGQRIAAHPYPMENTNTVYFARLDYSLNANHRFVLRTNYQNMTDTLTNTSAVPNNAESNNIPTRVQSISWVLEANDIWTSELFTESRIQFAREARPMTGNAFPGTPSISIPQSTSFMAFGTKTSTPRESNELTTQFYTSTTWNRGDWQVKGGLDLTKVDEDNQFFQNNAGAWNFGTYGSAADWANGVLSSTVNNGSVQYNGAVSAYNGRIPMTTKWASVFGQAQYSGLLDHRLLLTAGFRTLSQSFSDNPHPNPNFQGLDQGMGGHTIDPRFAFSFDVDGKGRTVVRGGLGYFTSPTPLLLHSNTMTGNGQIITNYSFTLNRANATNLALFNSGLLSANNVIGSTANMRKLTDAELATLASGTAFTAGSSPTSLWDPTNKLSRSRKISVGVEHDLGNNLTVGLTASYVNYYNLQRFENINLTQTGGTPYNDGYTPGINVWSTATRPGTATIRGRVVNFGKGSVVPGNPVGGFSDVYLVKADGYGFYRGLSASIKKTWAENLGVLANVTWSKAQDTGSFERGTYTSSGNYSSELGASLTPDPQDVGSNFGYGDSDRRWVANVVAYFPIVLGIEGSVRGLFNTGLPFTAYDARNLNGDGMINKIYAGHVRNDMRQPNYTQFDVRLSRTFQVYKQLRLQGIIDVYNLFNKADFQVPTGNYQAVTSAGLPSASFGQLATVDKNRTREMQIGIKAIW</sequence>
<feature type="signal peptide" evidence="7">
    <location>
        <begin position="1"/>
        <end position="22"/>
    </location>
</feature>
<keyword evidence="7" id="KW-0732">Signal</keyword>